<dbReference type="AlphaFoldDB" id="A0A833HN63"/>
<gene>
    <name evidence="3" type="ORF">F8153_10025</name>
</gene>
<feature type="transmembrane region" description="Helical" evidence="2">
    <location>
        <begin position="12"/>
        <end position="30"/>
    </location>
</feature>
<dbReference type="OrthoDB" id="284838at2"/>
<keyword evidence="4" id="KW-1185">Reference proteome</keyword>
<evidence type="ECO:0000313" key="3">
    <source>
        <dbReference type="EMBL" id="KAB3529165.1"/>
    </source>
</evidence>
<feature type="compositionally biased region" description="Basic and acidic residues" evidence="1">
    <location>
        <begin position="86"/>
        <end position="114"/>
    </location>
</feature>
<feature type="compositionally biased region" description="Basic and acidic residues" evidence="1">
    <location>
        <begin position="51"/>
        <end position="79"/>
    </location>
</feature>
<keyword evidence="2" id="KW-0812">Transmembrane</keyword>
<organism evidence="3 4">
    <name type="scientific">Alkaliphilus serpentinus</name>
    <dbReference type="NCBI Taxonomy" id="1482731"/>
    <lineage>
        <taxon>Bacteria</taxon>
        <taxon>Bacillati</taxon>
        <taxon>Bacillota</taxon>
        <taxon>Clostridia</taxon>
        <taxon>Peptostreptococcales</taxon>
        <taxon>Natronincolaceae</taxon>
        <taxon>Alkaliphilus</taxon>
    </lineage>
</organism>
<dbReference type="RefSeq" id="WP_151866221.1">
    <property type="nucleotide sequence ID" value="NZ_WBZB01000036.1"/>
</dbReference>
<reference evidence="3 4" key="1">
    <citation type="submission" date="2019-10" db="EMBL/GenBank/DDBJ databases">
        <title>Alkaliphilus serpentinus sp. nov. and Alkaliphilus pronyensis sp. nov., two novel anaerobic alkaliphilic species isolated from the serpentinized-hosted hydrothermal field of the Prony Bay (New Caledonia).</title>
        <authorList>
            <person name="Postec A."/>
        </authorList>
    </citation>
    <scope>NUCLEOTIDE SEQUENCE [LARGE SCALE GENOMIC DNA]</scope>
    <source>
        <strain evidence="3 4">LacT</strain>
    </source>
</reference>
<keyword evidence="2" id="KW-1133">Transmembrane helix</keyword>
<evidence type="ECO:0000256" key="1">
    <source>
        <dbReference type="SAM" id="MobiDB-lite"/>
    </source>
</evidence>
<name>A0A833HN63_9FIRM</name>
<dbReference type="EMBL" id="WBZB01000036">
    <property type="protein sequence ID" value="KAB3529165.1"/>
    <property type="molecule type" value="Genomic_DNA"/>
</dbReference>
<proteinExistence type="predicted"/>
<accession>A0A833HN63</accession>
<sequence length="376" mass="42193">MKSPFNKLVKPTYVGTVAVLTIILALILLIPDSRLFISLAGTDNAYLEGTPEGKEKTPINQKEVVDNEGVRGIAKEKPQESSTPEEDSKAGVEEKNESDQSTEADHNEETHRLQDKVVIEAPNVPPTIEPIVEEVKEDPVPKEDVIIVEPDEEPAIEEPPSQNRGEILNSYVLSAINNYKSGSYPYLLNTDYQNYNGVTESLYFQEKLLLKGHPSGNKASHCSGITFEVFYKAMVERNKKLGLSADDFNGMTYDELYDFLLTWYVASSNKKTHNLTVALEKYGLGVRINNFEDARPGDFIDISRENHTGHTAVFLDWIRDEGKIVGFKYWSSQESTGGISYNEEYFNIEKPNGEKYGNVIIDMVFIGRGSAVKDYK</sequence>
<evidence type="ECO:0000256" key="2">
    <source>
        <dbReference type="SAM" id="Phobius"/>
    </source>
</evidence>
<protein>
    <submittedName>
        <fullName evidence="3">Uncharacterized protein</fullName>
    </submittedName>
</protein>
<keyword evidence="2" id="KW-0472">Membrane</keyword>
<feature type="region of interest" description="Disordered" evidence="1">
    <location>
        <begin position="48"/>
        <end position="114"/>
    </location>
</feature>
<dbReference type="Proteomes" id="UP000465601">
    <property type="component" value="Unassembled WGS sequence"/>
</dbReference>
<comment type="caution">
    <text evidence="3">The sequence shown here is derived from an EMBL/GenBank/DDBJ whole genome shotgun (WGS) entry which is preliminary data.</text>
</comment>
<evidence type="ECO:0000313" key="4">
    <source>
        <dbReference type="Proteomes" id="UP000465601"/>
    </source>
</evidence>